<name>A0A2W5MWD6_9BACT</name>
<proteinExistence type="predicted"/>
<dbReference type="Proteomes" id="UP000249417">
    <property type="component" value="Unassembled WGS sequence"/>
</dbReference>
<evidence type="ECO:0000313" key="1">
    <source>
        <dbReference type="EMBL" id="PZQ45124.1"/>
    </source>
</evidence>
<accession>A0A2W5MWD6</accession>
<evidence type="ECO:0000313" key="2">
    <source>
        <dbReference type="Proteomes" id="UP000249417"/>
    </source>
</evidence>
<gene>
    <name evidence="1" type="ORF">DI551_08395</name>
</gene>
<dbReference type="EMBL" id="QFQB01000062">
    <property type="protein sequence ID" value="PZQ45124.1"/>
    <property type="molecule type" value="Genomic_DNA"/>
</dbReference>
<protein>
    <submittedName>
        <fullName evidence="1">Uncharacterized protein</fullName>
    </submittedName>
</protein>
<comment type="caution">
    <text evidence="1">The sequence shown here is derived from an EMBL/GenBank/DDBJ whole genome shotgun (WGS) entry which is preliminary data.</text>
</comment>
<reference evidence="1 2" key="1">
    <citation type="submission" date="2017-08" db="EMBL/GenBank/DDBJ databases">
        <title>Infants hospitalized years apart are colonized by the same room-sourced microbial strains.</title>
        <authorList>
            <person name="Brooks B."/>
            <person name="Olm M.R."/>
            <person name="Firek B.A."/>
            <person name="Baker R."/>
            <person name="Thomas B.C."/>
            <person name="Morowitz M.J."/>
            <person name="Banfield J.F."/>
        </authorList>
    </citation>
    <scope>NUCLEOTIDE SEQUENCE [LARGE SCALE GENOMIC DNA]</scope>
    <source>
        <strain evidence="1">S2_005_002_R2_29</strain>
    </source>
</reference>
<dbReference type="AlphaFoldDB" id="A0A2W5MWD6"/>
<organism evidence="1 2">
    <name type="scientific">Micavibrio aeruginosavorus</name>
    <dbReference type="NCBI Taxonomy" id="349221"/>
    <lineage>
        <taxon>Bacteria</taxon>
        <taxon>Pseudomonadati</taxon>
        <taxon>Bdellovibrionota</taxon>
        <taxon>Bdellovibrionia</taxon>
        <taxon>Bdellovibrionales</taxon>
        <taxon>Pseudobdellovibrionaceae</taxon>
        <taxon>Micavibrio</taxon>
    </lineage>
</organism>
<sequence>MNYLYTDTIYGKPTEDDIRTEKADAVIKADAGYDPETTIKIPMTQELRNYVDIYRLKTAISEIEAGNQQRLKFLEEEKEVKAERQREALSDASEAIAQQDREVWLREDH</sequence>